<keyword evidence="4" id="KW-0121">Carboxypeptidase</keyword>
<keyword evidence="5" id="KW-1185">Reference proteome</keyword>
<dbReference type="PRINTS" id="PR00922">
    <property type="entry name" value="DADACBPTASE3"/>
</dbReference>
<dbReference type="InterPro" id="IPR012338">
    <property type="entry name" value="Beta-lactam/transpept-like"/>
</dbReference>
<evidence type="ECO:0000256" key="3">
    <source>
        <dbReference type="SAM" id="SignalP"/>
    </source>
</evidence>
<dbReference type="EMBL" id="PSNX01000011">
    <property type="protein sequence ID" value="PPE65743.1"/>
    <property type="molecule type" value="Genomic_DNA"/>
</dbReference>
<dbReference type="OrthoDB" id="9802627at2"/>
<comment type="caution">
    <text evidence="4">The sequence shown here is derived from an EMBL/GenBank/DDBJ whole genome shotgun (WGS) entry which is preliminary data.</text>
</comment>
<dbReference type="Proteomes" id="UP000238605">
    <property type="component" value="Unassembled WGS sequence"/>
</dbReference>
<dbReference type="PANTHER" id="PTHR30023">
    <property type="entry name" value="D-ALANYL-D-ALANINE CARBOXYPEPTIDASE"/>
    <property type="match status" value="1"/>
</dbReference>
<dbReference type="RefSeq" id="WP_104303077.1">
    <property type="nucleotide sequence ID" value="NZ_PSNX01000011.1"/>
</dbReference>
<accession>A0A2S5SSQ1</accession>
<evidence type="ECO:0000313" key="5">
    <source>
        <dbReference type="Proteomes" id="UP000238605"/>
    </source>
</evidence>
<dbReference type="NCBIfam" id="TIGR00666">
    <property type="entry name" value="PBP4"/>
    <property type="match status" value="1"/>
</dbReference>
<keyword evidence="2" id="KW-0378">Hydrolase</keyword>
<dbReference type="PANTHER" id="PTHR30023:SF0">
    <property type="entry name" value="PENICILLIN-SENSITIVE CARBOXYPEPTIDASE A"/>
    <property type="match status" value="1"/>
</dbReference>
<protein>
    <submittedName>
        <fullName evidence="4">D-alanyl-D-alanine carboxypeptidase/D-alanyl-D-alanine-endopeptidase</fullName>
    </submittedName>
</protein>
<organism evidence="4 5">
    <name type="scientific">Caldimonas caldifontis</name>
    <dbReference type="NCBI Taxonomy" id="1452508"/>
    <lineage>
        <taxon>Bacteria</taxon>
        <taxon>Pseudomonadati</taxon>
        <taxon>Pseudomonadota</taxon>
        <taxon>Betaproteobacteria</taxon>
        <taxon>Burkholderiales</taxon>
        <taxon>Sphaerotilaceae</taxon>
        <taxon>Caldimonas</taxon>
    </lineage>
</organism>
<keyword evidence="3" id="KW-0732">Signal</keyword>
<dbReference type="Gene3D" id="3.40.710.10">
    <property type="entry name" value="DD-peptidase/beta-lactamase superfamily"/>
    <property type="match status" value="1"/>
</dbReference>
<keyword evidence="4" id="KW-0645">Protease</keyword>
<comment type="similarity">
    <text evidence="1">Belongs to the peptidase S13 family.</text>
</comment>
<gene>
    <name evidence="4" type="primary">dacB</name>
    <name evidence="4" type="ORF">C1704_12565</name>
</gene>
<dbReference type="AlphaFoldDB" id="A0A2S5SSQ1"/>
<dbReference type="GO" id="GO:0000270">
    <property type="term" value="P:peptidoglycan metabolic process"/>
    <property type="evidence" value="ECO:0007669"/>
    <property type="project" value="TreeGrafter"/>
</dbReference>
<sequence length="482" mass="52131">MLCTVFSKLRARLRAAAALAWLAALPAWAQSPAALPATVEAALAQARVPREAIVVEIVEVGQTQPRLSHRADASVNPASLMKLITTYAALDLLGPSYTWVTPVYAEGEVVEGVLRGNLYLQGRGDPKLVMERLWMLLRRVQQLGIREIQGDIVLDRSAFEVPATDPGAFDDEPLRPYNVLPDALLINYKSVVLGFVPEPARGRARVTVDPPLHGFLVDETVPLDQTAACGDWRGALKAELGDPARLRFRGAYPARCGEGQWPMAYADPRGYNAQAVLGMWRALGGQLAGTVREGAVPAGLTPLVQGVSPTLAEVVRDINKFSNNVMARQLFLTLGRERRGLGSLAQSRAAVEDWLRERFGTVDASLVLDNGAGLSREARASAAFFTRLLQRAWADPVMPELMASLPVSGRDGTLRRSRAMAGQAHLKTGSLRDVAGLAGYVLGESGRRYTFVAIVNHPNASAARPALDALIDWAARDRSRAQ</sequence>
<evidence type="ECO:0000313" key="4">
    <source>
        <dbReference type="EMBL" id="PPE65743.1"/>
    </source>
</evidence>
<name>A0A2S5SSQ1_9BURK</name>
<feature type="chain" id="PRO_5015627171" evidence="3">
    <location>
        <begin position="30"/>
        <end position="482"/>
    </location>
</feature>
<dbReference type="InterPro" id="IPR000667">
    <property type="entry name" value="Peptidase_S13"/>
</dbReference>
<evidence type="ECO:0000256" key="2">
    <source>
        <dbReference type="ARBA" id="ARBA00022801"/>
    </source>
</evidence>
<proteinExistence type="inferred from homology"/>
<evidence type="ECO:0000256" key="1">
    <source>
        <dbReference type="ARBA" id="ARBA00006096"/>
    </source>
</evidence>
<dbReference type="GO" id="GO:0006508">
    <property type="term" value="P:proteolysis"/>
    <property type="evidence" value="ECO:0007669"/>
    <property type="project" value="InterPro"/>
</dbReference>
<dbReference type="SUPFAM" id="SSF56601">
    <property type="entry name" value="beta-lactamase/transpeptidase-like"/>
    <property type="match status" value="1"/>
</dbReference>
<dbReference type="GO" id="GO:0004185">
    <property type="term" value="F:serine-type carboxypeptidase activity"/>
    <property type="evidence" value="ECO:0007669"/>
    <property type="project" value="InterPro"/>
</dbReference>
<reference evidence="4 5" key="1">
    <citation type="submission" date="2018-02" db="EMBL/GenBank/DDBJ databases">
        <title>Reclassifiation of [Polyangium] brachysporum DSM 7029 as Guopingzhaonella breviflexa gen. nov., sp. nov., a member of the family Comamonadaceae.</title>
        <authorList>
            <person name="Tang B."/>
        </authorList>
    </citation>
    <scope>NUCLEOTIDE SEQUENCE [LARGE SCALE GENOMIC DNA]</scope>
    <source>
        <strain evidence="4 5">BCRC 80649</strain>
    </source>
</reference>
<dbReference type="Pfam" id="PF02113">
    <property type="entry name" value="Peptidase_S13"/>
    <property type="match status" value="1"/>
</dbReference>
<dbReference type="Gene3D" id="3.50.80.20">
    <property type="entry name" value="D-Ala-D-Ala carboxypeptidase C, peptidase S13"/>
    <property type="match status" value="1"/>
</dbReference>
<feature type="signal peptide" evidence="3">
    <location>
        <begin position="1"/>
        <end position="29"/>
    </location>
</feature>